<proteinExistence type="predicted"/>
<reference evidence="1" key="1">
    <citation type="submission" date="2020-11" db="EMBL/GenBank/DDBJ databases">
        <authorList>
            <person name="Tran Van P."/>
        </authorList>
    </citation>
    <scope>NUCLEOTIDE SEQUENCE</scope>
</reference>
<protein>
    <submittedName>
        <fullName evidence="1">Uncharacterized protein</fullName>
    </submittedName>
</protein>
<accession>A0A7R9BBJ3</accession>
<dbReference type="EMBL" id="OC014825">
    <property type="protein sequence ID" value="CAD7268608.1"/>
    <property type="molecule type" value="Genomic_DNA"/>
</dbReference>
<sequence length="176" mass="20118">MLTMDQTTADECQPFLQRFQASKPMTPYLFEAVEKLERRITPGEALNHAFVTLAHLVDYAHCNNVKASVQMMEVCRRNSYSNSHHQQTQQAPPLVANFVPSSNGNVTLTFNNQVQRLVRERATGYDNLVCFQASFIDSLFFLSHSHTVRYMLLPSLSWPSLQSFPNILNFHHSLCP</sequence>
<gene>
    <name evidence="1" type="ORF">TSIB3V08_LOCUS12610</name>
</gene>
<name>A0A7R9BBJ3_TIMSH</name>
<organism evidence="1">
    <name type="scientific">Timema shepardi</name>
    <name type="common">Walking stick</name>
    <dbReference type="NCBI Taxonomy" id="629360"/>
    <lineage>
        <taxon>Eukaryota</taxon>
        <taxon>Metazoa</taxon>
        <taxon>Ecdysozoa</taxon>
        <taxon>Arthropoda</taxon>
        <taxon>Hexapoda</taxon>
        <taxon>Insecta</taxon>
        <taxon>Pterygota</taxon>
        <taxon>Neoptera</taxon>
        <taxon>Polyneoptera</taxon>
        <taxon>Phasmatodea</taxon>
        <taxon>Timematodea</taxon>
        <taxon>Timematoidea</taxon>
        <taxon>Timematidae</taxon>
        <taxon>Timema</taxon>
    </lineage>
</organism>
<evidence type="ECO:0000313" key="1">
    <source>
        <dbReference type="EMBL" id="CAD7268608.1"/>
    </source>
</evidence>
<dbReference type="AlphaFoldDB" id="A0A7R9BBJ3"/>